<keyword evidence="2 5" id="KW-0547">Nucleotide-binding</keyword>
<reference evidence="8 9" key="1">
    <citation type="submission" date="2018-02" db="EMBL/GenBank/DDBJ databases">
        <title>Genomic Reconstructions from Amazon Rainforest and Pasture Soil Reveal Novel Insights into the Physiology of Candidate Phyla in Tropical Sites.</title>
        <authorList>
            <person name="Kroeger M.E."/>
            <person name="Delmont T."/>
            <person name="Eren A.M."/>
            <person name="Guo J."/>
            <person name="Meyer K.M."/>
            <person name="Khan K."/>
            <person name="Rodrigues J.L.M."/>
            <person name="Bohannan B.J.M."/>
            <person name="Tringe S."/>
            <person name="Borges C.D."/>
            <person name="Tiedje J."/>
            <person name="Tsai S.M."/>
            <person name="Nusslein K."/>
        </authorList>
    </citation>
    <scope>NUCLEOTIDE SEQUENCE [LARGE SCALE GENOMIC DNA]</scope>
    <source>
        <strain evidence="8">Amazon FNV 2010 28 9</strain>
    </source>
</reference>
<feature type="transmembrane region" description="Helical" evidence="6">
    <location>
        <begin position="87"/>
        <end position="107"/>
    </location>
</feature>
<evidence type="ECO:0000256" key="1">
    <source>
        <dbReference type="ARBA" id="ARBA00006474"/>
    </source>
</evidence>
<dbReference type="SMART" id="SM00843">
    <property type="entry name" value="Ftsk_gamma"/>
    <property type="match status" value="1"/>
</dbReference>
<dbReference type="EMBL" id="PSRQ01000039">
    <property type="protein sequence ID" value="PWU23315.1"/>
    <property type="molecule type" value="Genomic_DNA"/>
</dbReference>
<name>A0A317JNY9_9BACT</name>
<feature type="transmembrane region" description="Helical" evidence="6">
    <location>
        <begin position="119"/>
        <end position="139"/>
    </location>
</feature>
<dbReference type="SUPFAM" id="SSF52540">
    <property type="entry name" value="P-loop containing nucleoside triphosphate hydrolases"/>
    <property type="match status" value="1"/>
</dbReference>
<dbReference type="InterPro" id="IPR003593">
    <property type="entry name" value="AAA+_ATPase"/>
</dbReference>
<dbReference type="GO" id="GO:0005524">
    <property type="term" value="F:ATP binding"/>
    <property type="evidence" value="ECO:0007669"/>
    <property type="project" value="UniProtKB-UniRule"/>
</dbReference>
<feature type="binding site" evidence="5">
    <location>
        <begin position="397"/>
        <end position="404"/>
    </location>
    <ligand>
        <name>ATP</name>
        <dbReference type="ChEBI" id="CHEBI:30616"/>
    </ligand>
</feature>
<dbReference type="SUPFAM" id="SSF46785">
    <property type="entry name" value="Winged helix' DNA-binding domain"/>
    <property type="match status" value="1"/>
</dbReference>
<sequence>MARRRRKTSPIQLKLRDDIMYSLGSLLFIALSLLVMYSFLGKGEVLQAIALVLRTLFGTSAIIVPFLLFCAGLMLTRLKWAIAKPNVFLGACIVFIGFLGLFGTGSLGQALSDKLATLILPLGSHTVFLIAVLAGFLIMMDTGLGELLHFFASIFEIVPKPDQPVLNEKNQGVSTDDVEEEGMQKLTIKGSTPVKVNERKVEKEENKPLDPERKIDLAVRAQKPTEKKEEAAVAPATQPQMNVWTLPSTSLLDQKTGGSADRGNIKENASIIESTLESFGIKARVTEVNCGPAVTQYAIAIGSGTKLSKITALANDLALALAAPTGQIRIEAPIPGRSLVGIEIPNRSPEFVTLRTMLSSENMKKNHSKLAVALGLNVAGEPVVVDIAKMPHALIAGATGSGKSVAINTFISSILFRATPNDVKFIMVDPKRVELTGYNDIPHLLTPVITDPSKVVSALKWATVEMDNRYKLFAEVGVRNIEGYNELAGFQSMPYIVIVIDELADIMLFAPAEVEESITRLAQMARAVGIHLLLATQRPSVNVITGLIKANIPTRIAFNVSSMIDSRVIIDAPGAEKLLGKGDMLYVPPDQAKPSRVQGTYVSDGEIRRLIEFIKQQGQKPTYSEDITTKYQSSKGGTNAGGAMDAGGRDQLFVDAIRIVLKYDRASVSVLQRFLSVGYGRAARIMDQLCEAGIVGQGEGSKPREIFVNKAQEVLAQEESKN</sequence>
<dbReference type="Pfam" id="PF17854">
    <property type="entry name" value="FtsK_alpha"/>
    <property type="match status" value="1"/>
</dbReference>
<evidence type="ECO:0000256" key="3">
    <source>
        <dbReference type="ARBA" id="ARBA00022840"/>
    </source>
</evidence>
<accession>A0A317JNY9</accession>
<dbReference type="InterPro" id="IPR036388">
    <property type="entry name" value="WH-like_DNA-bd_sf"/>
</dbReference>
<dbReference type="InterPro" id="IPR050206">
    <property type="entry name" value="FtsK/SpoIIIE/SftA"/>
</dbReference>
<feature type="transmembrane region" description="Helical" evidence="6">
    <location>
        <begin position="21"/>
        <end position="40"/>
    </location>
</feature>
<dbReference type="PANTHER" id="PTHR22683">
    <property type="entry name" value="SPORULATION PROTEIN RELATED"/>
    <property type="match status" value="1"/>
</dbReference>
<gene>
    <name evidence="8" type="ORF">C5B42_03465</name>
</gene>
<feature type="transmembrane region" description="Helical" evidence="6">
    <location>
        <begin position="46"/>
        <end position="75"/>
    </location>
</feature>
<keyword evidence="6" id="KW-0812">Transmembrane</keyword>
<dbReference type="Proteomes" id="UP000246104">
    <property type="component" value="Unassembled WGS sequence"/>
</dbReference>
<dbReference type="SMART" id="SM00382">
    <property type="entry name" value="AAA"/>
    <property type="match status" value="1"/>
</dbReference>
<dbReference type="AlphaFoldDB" id="A0A317JNY9"/>
<comment type="similarity">
    <text evidence="1">Belongs to the FtsK/SpoIIIE/SftA family.</text>
</comment>
<keyword evidence="6" id="KW-0472">Membrane</keyword>
<evidence type="ECO:0000256" key="5">
    <source>
        <dbReference type="PROSITE-ProRule" id="PRU00289"/>
    </source>
</evidence>
<dbReference type="Pfam" id="PF01580">
    <property type="entry name" value="FtsK_SpoIIIE"/>
    <property type="match status" value="1"/>
</dbReference>
<comment type="caution">
    <text evidence="8">The sequence shown here is derived from an EMBL/GenBank/DDBJ whole genome shotgun (WGS) entry which is preliminary data.</text>
</comment>
<keyword evidence="4" id="KW-0238">DNA-binding</keyword>
<keyword evidence="6" id="KW-1133">Transmembrane helix</keyword>
<dbReference type="InterPro" id="IPR018541">
    <property type="entry name" value="Ftsk_gamma"/>
</dbReference>
<keyword evidence="3 5" id="KW-0067">ATP-binding</keyword>
<evidence type="ECO:0000256" key="6">
    <source>
        <dbReference type="SAM" id="Phobius"/>
    </source>
</evidence>
<dbReference type="InterPro" id="IPR027417">
    <property type="entry name" value="P-loop_NTPase"/>
</dbReference>
<dbReference type="Pfam" id="PF09397">
    <property type="entry name" value="FtsK_gamma"/>
    <property type="match status" value="1"/>
</dbReference>
<dbReference type="Gene3D" id="1.10.10.10">
    <property type="entry name" value="Winged helix-like DNA-binding domain superfamily/Winged helix DNA-binding domain"/>
    <property type="match status" value="1"/>
</dbReference>
<evidence type="ECO:0000256" key="4">
    <source>
        <dbReference type="ARBA" id="ARBA00023125"/>
    </source>
</evidence>
<feature type="domain" description="FtsK" evidence="7">
    <location>
        <begin position="380"/>
        <end position="567"/>
    </location>
</feature>
<dbReference type="Gene3D" id="3.40.50.300">
    <property type="entry name" value="P-loop containing nucleotide triphosphate hydrolases"/>
    <property type="match status" value="1"/>
</dbReference>
<protein>
    <submittedName>
        <fullName evidence="8">DNA translocase FtsK</fullName>
    </submittedName>
</protein>
<dbReference type="GO" id="GO:0003677">
    <property type="term" value="F:DNA binding"/>
    <property type="evidence" value="ECO:0007669"/>
    <property type="project" value="UniProtKB-KW"/>
</dbReference>
<proteinExistence type="inferred from homology"/>
<evidence type="ECO:0000313" key="9">
    <source>
        <dbReference type="Proteomes" id="UP000246104"/>
    </source>
</evidence>
<dbReference type="PROSITE" id="PS50901">
    <property type="entry name" value="FTSK"/>
    <property type="match status" value="1"/>
</dbReference>
<evidence type="ECO:0000313" key="8">
    <source>
        <dbReference type="EMBL" id="PWU23315.1"/>
    </source>
</evidence>
<organism evidence="8 9">
    <name type="scientific">Candidatus Cerribacteria bacterium 'Amazon FNV 2010 28 9'</name>
    <dbReference type="NCBI Taxonomy" id="2081795"/>
    <lineage>
        <taxon>Bacteria</taxon>
        <taxon>Candidatus Cerribacteria</taxon>
    </lineage>
</organism>
<dbReference type="CDD" id="cd01127">
    <property type="entry name" value="TrwB_TraG_TraD_VirD4"/>
    <property type="match status" value="1"/>
</dbReference>
<dbReference type="InterPro" id="IPR041027">
    <property type="entry name" value="FtsK_alpha"/>
</dbReference>
<evidence type="ECO:0000256" key="2">
    <source>
        <dbReference type="ARBA" id="ARBA00022741"/>
    </source>
</evidence>
<dbReference type="InterPro" id="IPR036390">
    <property type="entry name" value="WH_DNA-bd_sf"/>
</dbReference>
<dbReference type="InterPro" id="IPR002543">
    <property type="entry name" value="FtsK_dom"/>
</dbReference>
<dbReference type="Gene3D" id="3.30.980.40">
    <property type="match status" value="1"/>
</dbReference>
<evidence type="ECO:0000259" key="7">
    <source>
        <dbReference type="PROSITE" id="PS50901"/>
    </source>
</evidence>
<dbReference type="PANTHER" id="PTHR22683:SF41">
    <property type="entry name" value="DNA TRANSLOCASE FTSK"/>
    <property type="match status" value="1"/>
</dbReference>